<dbReference type="InterPro" id="IPR002018">
    <property type="entry name" value="CarbesteraseB"/>
</dbReference>
<dbReference type="EC" id="3.1.1.-" evidence="3"/>
<name>A0ABR7M2E7_9ACTN</name>
<dbReference type="InterPro" id="IPR050309">
    <property type="entry name" value="Type-B_Carboxylest/Lipase"/>
</dbReference>
<accession>A0ABR7M2E7</accession>
<evidence type="ECO:0000256" key="3">
    <source>
        <dbReference type="RuleBase" id="RU361235"/>
    </source>
</evidence>
<feature type="domain" description="Carboxylesterase type B" evidence="4">
    <location>
        <begin position="2"/>
        <end position="499"/>
    </location>
</feature>
<dbReference type="Gene3D" id="3.40.50.1820">
    <property type="entry name" value="alpha/beta hydrolase"/>
    <property type="match status" value="1"/>
</dbReference>
<dbReference type="PANTHER" id="PTHR11559">
    <property type="entry name" value="CARBOXYLESTERASE"/>
    <property type="match status" value="1"/>
</dbReference>
<dbReference type="InterPro" id="IPR019826">
    <property type="entry name" value="Carboxylesterase_B_AS"/>
</dbReference>
<organism evidence="5 6">
    <name type="scientific">Actinomadura alba</name>
    <dbReference type="NCBI Taxonomy" id="406431"/>
    <lineage>
        <taxon>Bacteria</taxon>
        <taxon>Bacillati</taxon>
        <taxon>Actinomycetota</taxon>
        <taxon>Actinomycetes</taxon>
        <taxon>Streptosporangiales</taxon>
        <taxon>Thermomonosporaceae</taxon>
        <taxon>Actinomadura</taxon>
    </lineage>
</organism>
<comment type="similarity">
    <text evidence="1 3">Belongs to the type-B carboxylesterase/lipase family.</text>
</comment>
<comment type="caution">
    <text evidence="5">The sequence shown here is derived from an EMBL/GenBank/DDBJ whole genome shotgun (WGS) entry which is preliminary data.</text>
</comment>
<protein>
    <recommendedName>
        <fullName evidence="3">Carboxylic ester hydrolase</fullName>
        <ecNumber evidence="3">3.1.1.-</ecNumber>
    </recommendedName>
</protein>
<evidence type="ECO:0000259" key="4">
    <source>
        <dbReference type="Pfam" id="PF00135"/>
    </source>
</evidence>
<dbReference type="SUPFAM" id="SSF53474">
    <property type="entry name" value="alpha/beta-Hydrolases"/>
    <property type="match status" value="1"/>
</dbReference>
<proteinExistence type="inferred from homology"/>
<keyword evidence="6" id="KW-1185">Reference proteome</keyword>
<evidence type="ECO:0000313" key="5">
    <source>
        <dbReference type="EMBL" id="MBC6470758.1"/>
    </source>
</evidence>
<evidence type="ECO:0000256" key="2">
    <source>
        <dbReference type="ARBA" id="ARBA00022801"/>
    </source>
</evidence>
<dbReference type="Proteomes" id="UP000805614">
    <property type="component" value="Unassembled WGS sequence"/>
</dbReference>
<dbReference type="InterPro" id="IPR029058">
    <property type="entry name" value="AB_hydrolase_fold"/>
</dbReference>
<sequence>MVRTGDGPVRGTVKADHRSFQRIPYAAPPVGELRWRSPRPAASWTAPRDATRPGAGCAQLAGLPMDAPSESEDCLYLNVTTPRDIQGKRLPVMVWLHGGHFLFGQGDTYGGASLAARGDVIVVTMNYRLGALGFLAHPALDGPTPGASGNFGLEDQQAALRWVGRNAAAFGGDPGNVTLFGQSAGATSVCAHLAAPSSAGLFHRVITQSNSCTAPVQDRRTAEAQGRSLAAELNCGGTVRTAACLRARPVAKVLKAVGYPGSGYDPGPVAGGPVLPVDPARALATGRFAKVPVMNGTTHDEYRGQLWGMERAGMNCPGGTPRPKPCPLTAKQYAEQLEATFGDKAAAVREKYPLAGFGSPSEALAAAMTDHSYARPALDADRLFARQVPTYAYEFADRQAPFFAGIPRTTFPAGAYHLAELPYLFAVGYADPLSADQRGLSDQMLRYWARFAHRGDPNDAAAPRWPRFQASDRYVQSLAPGHGGIGPADFAKDHHYEFWHSLGR</sequence>
<dbReference type="EMBL" id="JABVEC010000048">
    <property type="protein sequence ID" value="MBC6470758.1"/>
    <property type="molecule type" value="Genomic_DNA"/>
</dbReference>
<dbReference type="PROSITE" id="PS00122">
    <property type="entry name" value="CARBOXYLESTERASE_B_1"/>
    <property type="match status" value="1"/>
</dbReference>
<evidence type="ECO:0000256" key="1">
    <source>
        <dbReference type="ARBA" id="ARBA00005964"/>
    </source>
</evidence>
<reference evidence="5 6" key="1">
    <citation type="submission" date="2020-06" db="EMBL/GenBank/DDBJ databases">
        <title>Actinomadura xiongansis sp. nov., isolated from soil of Baiyangdian.</title>
        <authorList>
            <person name="Zhang X."/>
        </authorList>
    </citation>
    <scope>NUCLEOTIDE SEQUENCE [LARGE SCALE GENOMIC DNA]</scope>
    <source>
        <strain evidence="5 6">HBUM206468</strain>
    </source>
</reference>
<evidence type="ECO:0000313" key="6">
    <source>
        <dbReference type="Proteomes" id="UP000805614"/>
    </source>
</evidence>
<dbReference type="Pfam" id="PF00135">
    <property type="entry name" value="COesterase"/>
    <property type="match status" value="1"/>
</dbReference>
<gene>
    <name evidence="5" type="ORF">HKK74_35495</name>
</gene>
<keyword evidence="2 3" id="KW-0378">Hydrolase</keyword>